<name>A0A518D5P6_9BACT</name>
<evidence type="ECO:0000313" key="2">
    <source>
        <dbReference type="EMBL" id="QDU86794.1"/>
    </source>
</evidence>
<dbReference type="Proteomes" id="UP000317429">
    <property type="component" value="Chromosome"/>
</dbReference>
<feature type="region of interest" description="Disordered" evidence="1">
    <location>
        <begin position="1"/>
        <end position="27"/>
    </location>
</feature>
<reference evidence="2 3" key="1">
    <citation type="submission" date="2019-02" db="EMBL/GenBank/DDBJ databases">
        <title>Deep-cultivation of Planctomycetes and their phenomic and genomic characterization uncovers novel biology.</title>
        <authorList>
            <person name="Wiegand S."/>
            <person name="Jogler M."/>
            <person name="Boedeker C."/>
            <person name="Pinto D."/>
            <person name="Vollmers J."/>
            <person name="Rivas-Marin E."/>
            <person name="Kohn T."/>
            <person name="Peeters S.H."/>
            <person name="Heuer A."/>
            <person name="Rast P."/>
            <person name="Oberbeckmann S."/>
            <person name="Bunk B."/>
            <person name="Jeske O."/>
            <person name="Meyerdierks A."/>
            <person name="Storesund J.E."/>
            <person name="Kallscheuer N."/>
            <person name="Luecker S."/>
            <person name="Lage O.M."/>
            <person name="Pohl T."/>
            <person name="Merkel B.J."/>
            <person name="Hornburger P."/>
            <person name="Mueller R.-W."/>
            <person name="Bruemmer F."/>
            <person name="Labrenz M."/>
            <person name="Spormann A.M."/>
            <person name="Op den Camp H."/>
            <person name="Overmann J."/>
            <person name="Amann R."/>
            <person name="Jetten M.S.M."/>
            <person name="Mascher T."/>
            <person name="Medema M.H."/>
            <person name="Devos D.P."/>
            <person name="Kaster A.-K."/>
            <person name="Ovreas L."/>
            <person name="Rohde M."/>
            <person name="Galperin M.Y."/>
            <person name="Jogler C."/>
        </authorList>
    </citation>
    <scope>NUCLEOTIDE SEQUENCE [LARGE SCALE GENOMIC DNA]</scope>
    <source>
        <strain evidence="2 3">Pla175</strain>
    </source>
</reference>
<dbReference type="EMBL" id="CP036291">
    <property type="protein sequence ID" value="QDU86794.1"/>
    <property type="molecule type" value="Genomic_DNA"/>
</dbReference>
<evidence type="ECO:0000313" key="3">
    <source>
        <dbReference type="Proteomes" id="UP000317429"/>
    </source>
</evidence>
<dbReference type="KEGG" id="pnd:Pla175_01460"/>
<sequence>MVNRRRVPGVAGEAGAPRRSPLSGVGGSSPCWGLRLTPPTPATLRVHRRLSASIGGSFSVRLCALRGSVVVRRPTPRPQHWLMEPGAMSTLAWTCSTCRAVTFPSRTCPRQAWSMAPRRVPGVAGEAGAPRRSRLRGEGSCSPCWGLRLTPPTPATLRVHRRLSASIGGSFSVRLCALRDSVVNRRRVPGVAGEAGAPRRSPLRGEGSCSPCWGLRLTPPTPATLRVHRRSSASIGGSFSVRLCALRATVVNRRRVPGVAGEAGAPRRSRLRGEGCCSPCWGLRLTPPTPATLRVHRRLSASIGGSFLRPSSCPPRHCG</sequence>
<accession>A0A518D5P6</accession>
<protein>
    <submittedName>
        <fullName evidence="2">Uncharacterized protein</fullName>
    </submittedName>
</protein>
<evidence type="ECO:0000256" key="1">
    <source>
        <dbReference type="SAM" id="MobiDB-lite"/>
    </source>
</evidence>
<gene>
    <name evidence="2" type="ORF">Pla175_01460</name>
</gene>
<keyword evidence="3" id="KW-1185">Reference proteome</keyword>
<proteinExistence type="predicted"/>
<dbReference type="AlphaFoldDB" id="A0A518D5P6"/>
<organism evidence="2 3">
    <name type="scientific">Pirellulimonas nuda</name>
    <dbReference type="NCBI Taxonomy" id="2528009"/>
    <lineage>
        <taxon>Bacteria</taxon>
        <taxon>Pseudomonadati</taxon>
        <taxon>Planctomycetota</taxon>
        <taxon>Planctomycetia</taxon>
        <taxon>Pirellulales</taxon>
        <taxon>Lacipirellulaceae</taxon>
        <taxon>Pirellulimonas</taxon>
    </lineage>
</organism>